<feature type="domain" description="DDE-1" evidence="1">
    <location>
        <begin position="78"/>
        <end position="247"/>
    </location>
</feature>
<dbReference type="AlphaFoldDB" id="A0A4Y2IVJ0"/>
<comment type="caution">
    <text evidence="2">The sequence shown here is derived from an EMBL/GenBank/DDBJ whole genome shotgun (WGS) entry which is preliminary data.</text>
</comment>
<dbReference type="PANTHER" id="PTHR19303:SF16">
    <property type="entry name" value="JERKY PROTEIN HOMOLOG-LIKE"/>
    <property type="match status" value="1"/>
</dbReference>
<name>A0A4Y2IVJ0_ARAVE</name>
<keyword evidence="3" id="KW-1185">Reference proteome</keyword>
<evidence type="ECO:0000313" key="2">
    <source>
        <dbReference type="EMBL" id="GBM81817.1"/>
    </source>
</evidence>
<protein>
    <submittedName>
        <fullName evidence="2">Tigger transposable element-derived protein 2</fullName>
    </submittedName>
</protein>
<gene>
    <name evidence="2" type="primary">TIGD2_13</name>
    <name evidence="2" type="ORF">AVEN_12923_1</name>
</gene>
<dbReference type="GO" id="GO:0003677">
    <property type="term" value="F:DNA binding"/>
    <property type="evidence" value="ECO:0007669"/>
    <property type="project" value="TreeGrafter"/>
</dbReference>
<sequence>MEKRHGIHVLSISGGKLSSNPEEATNFFKKFEDLVKEKALSIQQIYNVDETDLYYRILPTKTLASRKEVAAPGYKRNKDRVTVSLCGNASGTHKLPVILIGKSVKPRVFKNITVKSLPVHYTPSKTVWMNQDLLIEWFHSEFVPSAKKHLKSQKLPIKALLLLDIAPFPPSEDELKDDNIQSVFFPPNVKALIQPMDQGVIESVNRKYRRKLLTDLSEEDGKNISVIDLLKQINVKEVVYMIDESWSVEATGIHASEVVAKYLVTKSNQ</sequence>
<evidence type="ECO:0000259" key="1">
    <source>
        <dbReference type="Pfam" id="PF03184"/>
    </source>
</evidence>
<organism evidence="2 3">
    <name type="scientific">Araneus ventricosus</name>
    <name type="common">Orbweaver spider</name>
    <name type="synonym">Epeira ventricosa</name>
    <dbReference type="NCBI Taxonomy" id="182803"/>
    <lineage>
        <taxon>Eukaryota</taxon>
        <taxon>Metazoa</taxon>
        <taxon>Ecdysozoa</taxon>
        <taxon>Arthropoda</taxon>
        <taxon>Chelicerata</taxon>
        <taxon>Arachnida</taxon>
        <taxon>Araneae</taxon>
        <taxon>Araneomorphae</taxon>
        <taxon>Entelegynae</taxon>
        <taxon>Araneoidea</taxon>
        <taxon>Araneidae</taxon>
        <taxon>Araneus</taxon>
    </lineage>
</organism>
<accession>A0A4Y2IVJ0</accession>
<proteinExistence type="predicted"/>
<dbReference type="Pfam" id="PF03184">
    <property type="entry name" value="DDE_1"/>
    <property type="match status" value="1"/>
</dbReference>
<dbReference type="InterPro" id="IPR050863">
    <property type="entry name" value="CenT-Element_Derived"/>
</dbReference>
<dbReference type="Proteomes" id="UP000499080">
    <property type="component" value="Unassembled WGS sequence"/>
</dbReference>
<dbReference type="PANTHER" id="PTHR19303">
    <property type="entry name" value="TRANSPOSON"/>
    <property type="match status" value="1"/>
</dbReference>
<dbReference type="InterPro" id="IPR004875">
    <property type="entry name" value="DDE_SF_endonuclease_dom"/>
</dbReference>
<dbReference type="GO" id="GO:0005634">
    <property type="term" value="C:nucleus"/>
    <property type="evidence" value="ECO:0007669"/>
    <property type="project" value="TreeGrafter"/>
</dbReference>
<evidence type="ECO:0000313" key="3">
    <source>
        <dbReference type="Proteomes" id="UP000499080"/>
    </source>
</evidence>
<dbReference type="EMBL" id="BGPR01002970">
    <property type="protein sequence ID" value="GBM81817.1"/>
    <property type="molecule type" value="Genomic_DNA"/>
</dbReference>
<dbReference type="OrthoDB" id="6428588at2759"/>
<reference evidence="2 3" key="1">
    <citation type="journal article" date="2019" name="Sci. Rep.">
        <title>Orb-weaving spider Araneus ventricosus genome elucidates the spidroin gene catalogue.</title>
        <authorList>
            <person name="Kono N."/>
            <person name="Nakamura H."/>
            <person name="Ohtoshi R."/>
            <person name="Moran D.A.P."/>
            <person name="Shinohara A."/>
            <person name="Yoshida Y."/>
            <person name="Fujiwara M."/>
            <person name="Mori M."/>
            <person name="Tomita M."/>
            <person name="Arakawa K."/>
        </authorList>
    </citation>
    <scope>NUCLEOTIDE SEQUENCE [LARGE SCALE GENOMIC DNA]</scope>
</reference>